<evidence type="ECO:0000313" key="1">
    <source>
        <dbReference type="EMBL" id="VDN82316.1"/>
    </source>
</evidence>
<dbReference type="EMBL" id="UZAD01000075">
    <property type="protein sequence ID" value="VDN82316.1"/>
    <property type="molecule type" value="Genomic_DNA"/>
</dbReference>
<reference evidence="1 2" key="2">
    <citation type="submission" date="2018-11" db="EMBL/GenBank/DDBJ databases">
        <authorList>
            <consortium name="Pathogen Informatics"/>
        </authorList>
    </citation>
    <scope>NUCLEOTIDE SEQUENCE [LARGE SCALE GENOMIC DNA]</scope>
</reference>
<dbReference type="WBParaSite" id="BPAG_0000112901-mRNA-1">
    <property type="protein sequence ID" value="BPAG_0000112901-mRNA-1"/>
    <property type="gene ID" value="BPAG_0000112901"/>
</dbReference>
<dbReference type="Proteomes" id="UP000278627">
    <property type="component" value="Unassembled WGS sequence"/>
</dbReference>
<organism evidence="3">
    <name type="scientific">Brugia pahangi</name>
    <name type="common">Filarial nematode worm</name>
    <dbReference type="NCBI Taxonomy" id="6280"/>
    <lineage>
        <taxon>Eukaryota</taxon>
        <taxon>Metazoa</taxon>
        <taxon>Ecdysozoa</taxon>
        <taxon>Nematoda</taxon>
        <taxon>Chromadorea</taxon>
        <taxon>Rhabditida</taxon>
        <taxon>Spirurina</taxon>
        <taxon>Spiruromorpha</taxon>
        <taxon>Filarioidea</taxon>
        <taxon>Onchocercidae</taxon>
        <taxon>Brugia</taxon>
    </lineage>
</organism>
<evidence type="ECO:0000313" key="2">
    <source>
        <dbReference type="Proteomes" id="UP000278627"/>
    </source>
</evidence>
<keyword evidence="2" id="KW-1185">Reference proteome</keyword>
<accession>A0A0N4SZB9</accession>
<name>A0A0N4SZB9_BRUPA</name>
<protein>
    <submittedName>
        <fullName evidence="3">Stc1 domain-containing protein</fullName>
    </submittedName>
</protein>
<dbReference type="AlphaFoldDB" id="A0A0N4SZB9"/>
<evidence type="ECO:0000313" key="3">
    <source>
        <dbReference type="WBParaSite" id="BPAG_0000112901-mRNA-1"/>
    </source>
</evidence>
<proteinExistence type="predicted"/>
<reference evidence="3" key="1">
    <citation type="submission" date="2017-02" db="UniProtKB">
        <authorList>
            <consortium name="WormBaseParasite"/>
        </authorList>
    </citation>
    <scope>IDENTIFICATION</scope>
</reference>
<gene>
    <name evidence="1" type="ORF">BPAG_LOCUS1130</name>
</gene>
<sequence>MEPIEEENFGMSRLVGPEMLRHENSFQVSESKKAPSFHSCTKCETMENRIPKASRKLLCSERRAVVCRKCAALNKASS</sequence>